<dbReference type="InterPro" id="IPR000217">
    <property type="entry name" value="Tubulin"/>
</dbReference>
<dbReference type="CDD" id="cd02188">
    <property type="entry name" value="gamma_tubulin"/>
    <property type="match status" value="1"/>
</dbReference>
<dbReference type="GO" id="GO:0031122">
    <property type="term" value="P:cytoplasmic microtubule organization"/>
    <property type="evidence" value="ECO:0007669"/>
    <property type="project" value="InterPro"/>
</dbReference>
<dbReference type="Gene3D" id="3.40.50.1440">
    <property type="entry name" value="Tubulin/FtsZ, GTPase domain"/>
    <property type="match status" value="1"/>
</dbReference>
<feature type="compositionally biased region" description="Low complexity" evidence="10">
    <location>
        <begin position="51"/>
        <end position="67"/>
    </location>
</feature>
<evidence type="ECO:0000256" key="5">
    <source>
        <dbReference type="ARBA" id="ARBA00022701"/>
    </source>
</evidence>
<evidence type="ECO:0000256" key="2">
    <source>
        <dbReference type="ARBA" id="ARBA00009636"/>
    </source>
</evidence>
<keyword evidence="4" id="KW-0963">Cytoplasm</keyword>
<dbReference type="SUPFAM" id="SSF55307">
    <property type="entry name" value="Tubulin C-terminal domain-like"/>
    <property type="match status" value="1"/>
</dbReference>
<evidence type="ECO:0000313" key="12">
    <source>
        <dbReference type="EMBL" id="KAF6048674.1"/>
    </source>
</evidence>
<accession>A0A8X7T9L5</accession>
<dbReference type="GO" id="GO:0000930">
    <property type="term" value="C:gamma-tubulin complex"/>
    <property type="evidence" value="ECO:0007669"/>
    <property type="project" value="InterPro"/>
</dbReference>
<dbReference type="InterPro" id="IPR003008">
    <property type="entry name" value="Tubulin_FtsZ_GTPase"/>
</dbReference>
<dbReference type="InterPro" id="IPR023123">
    <property type="entry name" value="Tubulin_C"/>
</dbReference>
<comment type="function">
    <text evidence="9">Tubulin is the major constituent of microtubules, protein filaments consisting of alpha- and beta-tubulin heterodimers. Gamma-tubulin is a key component of the gamma-tubulin ring complex (gTuRC) which mediates microtubule nucleation. The gTuRC regulates the minus-end nucleation of alpha-beta tubulin heterodimers that grow into microtubule protafilaments, a critical step in centrosome duplication and spindle formation.</text>
</comment>
<keyword evidence="7 9" id="KW-0342">GTP-binding</keyword>
<feature type="compositionally biased region" description="Polar residues" evidence="10">
    <location>
        <begin position="35"/>
        <end position="50"/>
    </location>
</feature>
<evidence type="ECO:0000256" key="8">
    <source>
        <dbReference type="ARBA" id="ARBA00023212"/>
    </source>
</evidence>
<dbReference type="GO" id="GO:0005874">
    <property type="term" value="C:microtubule"/>
    <property type="evidence" value="ECO:0007669"/>
    <property type="project" value="UniProtKB-KW"/>
</dbReference>
<evidence type="ECO:0000256" key="3">
    <source>
        <dbReference type="ARBA" id="ARBA00018848"/>
    </source>
</evidence>
<dbReference type="PRINTS" id="PR01164">
    <property type="entry name" value="GAMMATUBULIN"/>
</dbReference>
<comment type="similarity">
    <text evidence="2 9">Belongs to the tubulin family.</text>
</comment>
<dbReference type="Proteomes" id="UP000590412">
    <property type="component" value="Unassembled WGS sequence"/>
</dbReference>
<evidence type="ECO:0000313" key="13">
    <source>
        <dbReference type="Proteomes" id="UP000590412"/>
    </source>
</evidence>
<dbReference type="InterPro" id="IPR036525">
    <property type="entry name" value="Tubulin/FtsZ_GTPase_sf"/>
</dbReference>
<dbReference type="InterPro" id="IPR018316">
    <property type="entry name" value="Tubulin/FtsZ_2-layer-sand-dom"/>
</dbReference>
<feature type="domain" description="Tubulin/FtsZ GTPase" evidence="11">
    <location>
        <begin position="76"/>
        <end position="283"/>
    </location>
</feature>
<dbReference type="InterPro" id="IPR002454">
    <property type="entry name" value="Gamma_tubulin"/>
</dbReference>
<dbReference type="Gene3D" id="3.30.1330.20">
    <property type="entry name" value="Tubulin/FtsZ, C-terminal domain"/>
    <property type="match status" value="1"/>
</dbReference>
<feature type="region of interest" description="Disordered" evidence="10">
    <location>
        <begin position="32"/>
        <end position="69"/>
    </location>
</feature>
<evidence type="ECO:0000259" key="11">
    <source>
        <dbReference type="SMART" id="SM00864"/>
    </source>
</evidence>
<comment type="caution">
    <text evidence="12">The sequence shown here is derived from an EMBL/GenBank/DDBJ whole genome shotgun (WGS) entry which is preliminary data.</text>
</comment>
<dbReference type="AlphaFoldDB" id="A0A8X7T9L5"/>
<gene>
    <name evidence="12" type="ORF">FOB60_004058</name>
</gene>
<dbReference type="PRINTS" id="PR01161">
    <property type="entry name" value="TUBULIN"/>
</dbReference>
<evidence type="ECO:0000256" key="10">
    <source>
        <dbReference type="SAM" id="MobiDB-lite"/>
    </source>
</evidence>
<dbReference type="PROSITE" id="PS00227">
    <property type="entry name" value="TUBULIN"/>
    <property type="match status" value="1"/>
</dbReference>
<sequence>MPGETITIQAGQCGNQVGLQYWQQLALEHGINKDGTPTSYPNTSFNSSQTGSHPSSQDSPSGSANGSKRLHREDHPELFFTLSDSNTYTPRSILIDLEPSVVTKALNSLPMLNPRNTHVSNHGNGAANNWSNGYKYESEHIENILNIIDKEVDKCDNLSQFQLIHSVAGGTGSGCGSKMLEVLQDRYTSKKIITTNSIFPSNEKTSDVVVQPYNSLLTLKRLIEFSNATFVFHNDALNNIENTVFNQGGLQDRDLSNATSFQGTNKLIAFASASVSNPMRFPSYMYSSIESIVAGLVPTPDLKFLTTSVAPFNTQSHHNYINEYDMFLELSDDRYKTNKCVSSSSSSSSEIAYISLMNYLISGSHLDRKEIRKGILKVQARTNFVPWTSRSVGVVHGKKSPYLSSKHLEGIQISNNTSIIDVFNKILRQYDLLVKRRAYLNTYAEDNSAEEMERVVDMLSECKESVVRVIDEYSACRSINYLEDEDDVEMDM</sequence>
<name>A0A8X7T9L5_CANPA</name>
<evidence type="ECO:0000256" key="6">
    <source>
        <dbReference type="ARBA" id="ARBA00022741"/>
    </source>
</evidence>
<comment type="subcellular location">
    <subcellularLocation>
        <location evidence="1">Cytoplasm</location>
        <location evidence="1">Cytoskeleton</location>
        <location evidence="1">Microtubule organizing center</location>
    </subcellularLocation>
</comment>
<keyword evidence="8" id="KW-0206">Cytoskeleton</keyword>
<evidence type="ECO:0000256" key="1">
    <source>
        <dbReference type="ARBA" id="ARBA00004267"/>
    </source>
</evidence>
<dbReference type="SUPFAM" id="SSF52490">
    <property type="entry name" value="Tubulin nucleotide-binding domain-like"/>
    <property type="match status" value="1"/>
</dbReference>
<dbReference type="Pfam" id="PF00091">
    <property type="entry name" value="Tubulin"/>
    <property type="match status" value="1"/>
</dbReference>
<proteinExistence type="inferred from homology"/>
<evidence type="ECO:0000256" key="7">
    <source>
        <dbReference type="ARBA" id="ARBA00023134"/>
    </source>
</evidence>
<keyword evidence="6 9" id="KW-0547">Nucleotide-binding</keyword>
<evidence type="ECO:0000256" key="9">
    <source>
        <dbReference type="RuleBase" id="RU000352"/>
    </source>
</evidence>
<dbReference type="Pfam" id="PF03953">
    <property type="entry name" value="Tubulin_C"/>
    <property type="match status" value="1"/>
</dbReference>
<dbReference type="PANTHER" id="PTHR11588">
    <property type="entry name" value="TUBULIN"/>
    <property type="match status" value="1"/>
</dbReference>
<dbReference type="GO" id="GO:0007020">
    <property type="term" value="P:microtubule nucleation"/>
    <property type="evidence" value="ECO:0007669"/>
    <property type="project" value="InterPro"/>
</dbReference>
<dbReference type="GO" id="GO:0005525">
    <property type="term" value="F:GTP binding"/>
    <property type="evidence" value="ECO:0007669"/>
    <property type="project" value="UniProtKB-UniRule"/>
</dbReference>
<reference evidence="12" key="1">
    <citation type="submission" date="2020-03" db="EMBL/GenBank/DDBJ databases">
        <title>FDA dAtabase for Regulatory Grade micrObial Sequences (FDA-ARGOS): Supporting development and validation of Infectious Disease Dx tests.</title>
        <authorList>
            <person name="Campos J."/>
            <person name="Goldberg B."/>
            <person name="Tallon L."/>
            <person name="Sadzewicz L."/>
            <person name="Vavikolanu K."/>
            <person name="Mehta A."/>
            <person name="Aluvathingal J."/>
            <person name="Nadendla S."/>
            <person name="Nandy P."/>
            <person name="Geyer C."/>
            <person name="Yan Y."/>
            <person name="Sichtig H."/>
        </authorList>
    </citation>
    <scope>NUCLEOTIDE SEQUENCE [LARGE SCALE GENOMIC DNA]</scope>
    <source>
        <strain evidence="12">FDAARGOS_652</strain>
    </source>
</reference>
<dbReference type="EMBL" id="JABWAB010000006">
    <property type="protein sequence ID" value="KAF6048674.1"/>
    <property type="molecule type" value="Genomic_DNA"/>
</dbReference>
<dbReference type="InterPro" id="IPR037103">
    <property type="entry name" value="Tubulin/FtsZ-like_C"/>
</dbReference>
<dbReference type="InterPro" id="IPR008280">
    <property type="entry name" value="Tub_FtsZ_C"/>
</dbReference>
<protein>
    <recommendedName>
        <fullName evidence="3 9">Tubulin gamma chain</fullName>
    </recommendedName>
</protein>
<dbReference type="Gene3D" id="1.10.287.600">
    <property type="entry name" value="Helix hairpin bin"/>
    <property type="match status" value="1"/>
</dbReference>
<dbReference type="SMART" id="SM00864">
    <property type="entry name" value="Tubulin"/>
    <property type="match status" value="1"/>
</dbReference>
<keyword evidence="5 9" id="KW-0493">Microtubule</keyword>
<evidence type="ECO:0000256" key="4">
    <source>
        <dbReference type="ARBA" id="ARBA00022490"/>
    </source>
</evidence>
<organism evidence="12 13">
    <name type="scientific">Candida parapsilosis</name>
    <name type="common">Yeast</name>
    <dbReference type="NCBI Taxonomy" id="5480"/>
    <lineage>
        <taxon>Eukaryota</taxon>
        <taxon>Fungi</taxon>
        <taxon>Dikarya</taxon>
        <taxon>Ascomycota</taxon>
        <taxon>Saccharomycotina</taxon>
        <taxon>Pichiomycetes</taxon>
        <taxon>Debaryomycetaceae</taxon>
        <taxon>Candida/Lodderomyces clade</taxon>
        <taxon>Candida</taxon>
    </lineage>
</organism>
<dbReference type="InterPro" id="IPR017975">
    <property type="entry name" value="Tubulin_CS"/>
</dbReference>